<dbReference type="EMBL" id="JABVEC010000048">
    <property type="protein sequence ID" value="MBC6470753.1"/>
    <property type="molecule type" value="Genomic_DNA"/>
</dbReference>
<dbReference type="SUPFAM" id="SSF53187">
    <property type="entry name" value="Zn-dependent exopeptidases"/>
    <property type="match status" value="1"/>
</dbReference>
<accession>A0ABR7M0W0</accession>
<feature type="compositionally biased region" description="Basic and acidic residues" evidence="1">
    <location>
        <begin position="65"/>
        <end position="75"/>
    </location>
</feature>
<sequence>MSFEQMWASLLPIGRDAATGGYHRYAWRPAELECRAWFVDQARQRGLEVEQDRNGNLFAWWRPERGRPRDHDGVRRAPVLEGDAGVREQVH</sequence>
<protein>
    <submittedName>
        <fullName evidence="2">Uncharacterized protein</fullName>
    </submittedName>
</protein>
<proteinExistence type="predicted"/>
<dbReference type="Gene3D" id="3.40.630.10">
    <property type="entry name" value="Zn peptidases"/>
    <property type="match status" value="1"/>
</dbReference>
<feature type="non-terminal residue" evidence="2">
    <location>
        <position position="91"/>
    </location>
</feature>
<gene>
    <name evidence="2" type="ORF">HKK74_35470</name>
</gene>
<comment type="caution">
    <text evidence="2">The sequence shown here is derived from an EMBL/GenBank/DDBJ whole genome shotgun (WGS) entry which is preliminary data.</text>
</comment>
<evidence type="ECO:0000313" key="3">
    <source>
        <dbReference type="Proteomes" id="UP000805614"/>
    </source>
</evidence>
<keyword evidence="3" id="KW-1185">Reference proteome</keyword>
<dbReference type="Proteomes" id="UP000805614">
    <property type="component" value="Unassembled WGS sequence"/>
</dbReference>
<feature type="region of interest" description="Disordered" evidence="1">
    <location>
        <begin position="65"/>
        <end position="91"/>
    </location>
</feature>
<organism evidence="2 3">
    <name type="scientific">Actinomadura alba</name>
    <dbReference type="NCBI Taxonomy" id="406431"/>
    <lineage>
        <taxon>Bacteria</taxon>
        <taxon>Bacillati</taxon>
        <taxon>Actinomycetota</taxon>
        <taxon>Actinomycetes</taxon>
        <taxon>Streptosporangiales</taxon>
        <taxon>Thermomonosporaceae</taxon>
        <taxon>Actinomadura</taxon>
    </lineage>
</organism>
<name>A0ABR7M0W0_9ACTN</name>
<reference evidence="2 3" key="1">
    <citation type="submission" date="2020-06" db="EMBL/GenBank/DDBJ databases">
        <title>Actinomadura xiongansis sp. nov., isolated from soil of Baiyangdian.</title>
        <authorList>
            <person name="Zhang X."/>
        </authorList>
    </citation>
    <scope>NUCLEOTIDE SEQUENCE [LARGE SCALE GENOMIC DNA]</scope>
    <source>
        <strain evidence="2 3">HBUM206468</strain>
    </source>
</reference>
<evidence type="ECO:0000256" key="1">
    <source>
        <dbReference type="SAM" id="MobiDB-lite"/>
    </source>
</evidence>
<evidence type="ECO:0000313" key="2">
    <source>
        <dbReference type="EMBL" id="MBC6470753.1"/>
    </source>
</evidence>